<dbReference type="PANTHER" id="PTHR15907">
    <property type="entry name" value="DUF614 FAMILY PROTEIN-RELATED"/>
    <property type="match status" value="1"/>
</dbReference>
<keyword evidence="2" id="KW-1185">Reference proteome</keyword>
<name>A0A0D2EFX6_9EURO</name>
<dbReference type="GeneID" id="25330972"/>
<dbReference type="AlphaFoldDB" id="A0A0D2EFX6"/>
<dbReference type="OrthoDB" id="1045822at2759"/>
<evidence type="ECO:0000313" key="2">
    <source>
        <dbReference type="Proteomes" id="UP000054342"/>
    </source>
</evidence>
<sequence length="171" mass="18481">MNQQPHTQGPMVAEKQSVAGAQAYPNGVPSNGAPHPHSHGAGKRGEWSFGLFDCCSPFGTCCLSFWCPCILYGKTHAREHGDPDSSGVNSSCCAWYMLSCFAAQGILQCMTRGSMRERHGIEGGGCGDFWTSCCCTCCTLIQEEKESIVRNTGIDPKTEQPYVSPGQMNYP</sequence>
<dbReference type="EMBL" id="KN847321">
    <property type="protein sequence ID" value="KIW53495.1"/>
    <property type="molecule type" value="Genomic_DNA"/>
</dbReference>
<dbReference type="Proteomes" id="UP000054342">
    <property type="component" value="Unassembled WGS sequence"/>
</dbReference>
<gene>
    <name evidence="1" type="ORF">PV05_09064</name>
</gene>
<dbReference type="RefSeq" id="XP_013314079.1">
    <property type="nucleotide sequence ID" value="XM_013458625.1"/>
</dbReference>
<dbReference type="STRING" id="348802.A0A0D2EFX6"/>
<dbReference type="NCBIfam" id="TIGR01571">
    <property type="entry name" value="A_thal_Cys_rich"/>
    <property type="match status" value="1"/>
</dbReference>
<evidence type="ECO:0000313" key="1">
    <source>
        <dbReference type="EMBL" id="KIW53495.1"/>
    </source>
</evidence>
<proteinExistence type="predicted"/>
<dbReference type="InterPro" id="IPR006461">
    <property type="entry name" value="PLAC_motif_containing"/>
</dbReference>
<dbReference type="Pfam" id="PF04749">
    <property type="entry name" value="PLAC8"/>
    <property type="match status" value="1"/>
</dbReference>
<accession>A0A0D2EFX6</accession>
<reference evidence="1 2" key="1">
    <citation type="submission" date="2015-01" db="EMBL/GenBank/DDBJ databases">
        <title>The Genome Sequence of Exophiala xenobiotica CBS118157.</title>
        <authorList>
            <consortium name="The Broad Institute Genomics Platform"/>
            <person name="Cuomo C."/>
            <person name="de Hoog S."/>
            <person name="Gorbushina A."/>
            <person name="Stielow B."/>
            <person name="Teixiera M."/>
            <person name="Abouelleil A."/>
            <person name="Chapman S.B."/>
            <person name="Priest M."/>
            <person name="Young S.K."/>
            <person name="Wortman J."/>
            <person name="Nusbaum C."/>
            <person name="Birren B."/>
        </authorList>
    </citation>
    <scope>NUCLEOTIDE SEQUENCE [LARGE SCALE GENOMIC DNA]</scope>
    <source>
        <strain evidence="1 2">CBS 118157</strain>
    </source>
</reference>
<organism evidence="1 2">
    <name type="scientific">Exophiala xenobiotica</name>
    <dbReference type="NCBI Taxonomy" id="348802"/>
    <lineage>
        <taxon>Eukaryota</taxon>
        <taxon>Fungi</taxon>
        <taxon>Dikarya</taxon>
        <taxon>Ascomycota</taxon>
        <taxon>Pezizomycotina</taxon>
        <taxon>Eurotiomycetes</taxon>
        <taxon>Chaetothyriomycetidae</taxon>
        <taxon>Chaetothyriales</taxon>
        <taxon>Herpotrichiellaceae</taxon>
        <taxon>Exophiala</taxon>
    </lineage>
</organism>
<dbReference type="HOGENOM" id="CLU_083147_2_2_1"/>
<protein>
    <submittedName>
        <fullName evidence="1">Uncharacterized protein</fullName>
    </submittedName>
</protein>